<name>A0A560BUV9_AZOBR</name>
<dbReference type="EMBL" id="VITH01000019">
    <property type="protein sequence ID" value="TWA76412.1"/>
    <property type="molecule type" value="Genomic_DNA"/>
</dbReference>
<dbReference type="Proteomes" id="UP000318529">
    <property type="component" value="Unassembled WGS sequence"/>
</dbReference>
<protein>
    <submittedName>
        <fullName evidence="1">Uncharacterized protein</fullName>
    </submittedName>
</protein>
<accession>A0A560BUV9</accession>
<dbReference type="AlphaFoldDB" id="A0A560BUV9"/>
<sequence>MHTLIERALAGEDIDAAELDRAVFVSEAKRRQAEAEQQAAPSRDAEHVALRGVSRIAAALAARRG</sequence>
<organism evidence="1 2">
    <name type="scientific">Azospirillum brasilense</name>
    <dbReference type="NCBI Taxonomy" id="192"/>
    <lineage>
        <taxon>Bacteria</taxon>
        <taxon>Pseudomonadati</taxon>
        <taxon>Pseudomonadota</taxon>
        <taxon>Alphaproteobacteria</taxon>
        <taxon>Rhodospirillales</taxon>
        <taxon>Azospirillaceae</taxon>
        <taxon>Azospirillum</taxon>
    </lineage>
</organism>
<evidence type="ECO:0000313" key="1">
    <source>
        <dbReference type="EMBL" id="TWA76412.1"/>
    </source>
</evidence>
<reference evidence="1 2" key="1">
    <citation type="submission" date="2019-06" db="EMBL/GenBank/DDBJ databases">
        <title>Genomic Encyclopedia of Type Strains, Phase IV (KMG-V): Genome sequencing to study the core and pangenomes of soil and plant-associated prokaryotes.</title>
        <authorList>
            <person name="Whitman W."/>
        </authorList>
    </citation>
    <scope>NUCLEOTIDE SEQUENCE [LARGE SCALE GENOMIC DNA]</scope>
    <source>
        <strain evidence="1 2">BR 11650</strain>
    </source>
</reference>
<comment type="caution">
    <text evidence="1">The sequence shown here is derived from an EMBL/GenBank/DDBJ whole genome shotgun (WGS) entry which is preliminary data.</text>
</comment>
<gene>
    <name evidence="1" type="ORF">FBZ83_11963</name>
</gene>
<proteinExistence type="predicted"/>
<evidence type="ECO:0000313" key="2">
    <source>
        <dbReference type="Proteomes" id="UP000318529"/>
    </source>
</evidence>
<dbReference type="RefSeq" id="WP_145690044.1">
    <property type="nucleotide sequence ID" value="NZ_VITH01000019.1"/>
</dbReference>